<evidence type="ECO:0000313" key="11">
    <source>
        <dbReference type="EMBL" id="RYP05147.1"/>
    </source>
</evidence>
<comment type="similarity">
    <text evidence="2 9">Belongs to the glycosyl hydrolase 7 (cellulase C) family.</text>
</comment>
<evidence type="ECO:0000256" key="3">
    <source>
        <dbReference type="ARBA" id="ARBA00022729"/>
    </source>
</evidence>
<keyword evidence="6" id="KW-0119">Carbohydrate metabolism</keyword>
<dbReference type="OrthoDB" id="412382at2759"/>
<feature type="signal peptide" evidence="10">
    <location>
        <begin position="1"/>
        <end position="18"/>
    </location>
</feature>
<dbReference type="PANTHER" id="PTHR33753:SF2">
    <property type="entry name" value="GLYCOSIDE HYDROLASE FAMILY 7 PROTEIN"/>
    <property type="match status" value="1"/>
</dbReference>
<evidence type="ECO:0000256" key="7">
    <source>
        <dbReference type="ARBA" id="ARBA00023295"/>
    </source>
</evidence>
<evidence type="ECO:0000256" key="9">
    <source>
        <dbReference type="RuleBase" id="RU361164"/>
    </source>
</evidence>
<dbReference type="InterPro" id="IPR001722">
    <property type="entry name" value="Glyco_hydro_7"/>
</dbReference>
<evidence type="ECO:0000313" key="12">
    <source>
        <dbReference type="Proteomes" id="UP000293360"/>
    </source>
</evidence>
<evidence type="ECO:0000256" key="10">
    <source>
        <dbReference type="SAM" id="SignalP"/>
    </source>
</evidence>
<organism evidence="11 12">
    <name type="scientific">Monosporascus ibericus</name>
    <dbReference type="NCBI Taxonomy" id="155417"/>
    <lineage>
        <taxon>Eukaryota</taxon>
        <taxon>Fungi</taxon>
        <taxon>Dikarya</taxon>
        <taxon>Ascomycota</taxon>
        <taxon>Pezizomycotina</taxon>
        <taxon>Sordariomycetes</taxon>
        <taxon>Xylariomycetidae</taxon>
        <taxon>Xylariales</taxon>
        <taxon>Xylariales incertae sedis</taxon>
        <taxon>Monosporascus</taxon>
    </lineage>
</organism>
<feature type="chain" id="PRO_5020461003" description="Glucanase" evidence="10">
    <location>
        <begin position="19"/>
        <end position="456"/>
    </location>
</feature>
<keyword evidence="4 9" id="KW-0378">Hydrolase</keyword>
<dbReference type="AlphaFoldDB" id="A0A4Q4THY7"/>
<evidence type="ECO:0000256" key="2">
    <source>
        <dbReference type="ARBA" id="ARBA00006044"/>
    </source>
</evidence>
<dbReference type="EC" id="3.2.1.-" evidence="9"/>
<dbReference type="PANTHER" id="PTHR33753">
    <property type="entry name" value="1,4-BETA-D-GLUCAN CELLOBIOHYDROLASE B"/>
    <property type="match status" value="1"/>
</dbReference>
<dbReference type="InterPro" id="IPR013320">
    <property type="entry name" value="ConA-like_dom_sf"/>
</dbReference>
<evidence type="ECO:0000256" key="4">
    <source>
        <dbReference type="ARBA" id="ARBA00022801"/>
    </source>
</evidence>
<sequence>MHSTVATVLATMLSLSAAQKVGTEDPETHPKLTWSRCTGAGSCSQVQGSVVIDSNWRWAHIVDGYTNCYEGNTWNESACPDGESCVENCAIEGADYSGTYGVTTSGNAVTMKFRTDHQFGTNIGSRLYLMAENDETYEMFTMNGNEIAFDVENGEIGCGLNGAVYFVSMDEDGGMARYPSNEAGAAYGTGYCDSQCARDLKWLGGVGNSEEWAPSDSDENTGIGKLGSCCAEMDLWEANRESFALTPHPCETSEYFICESNNCGGTYSENRYAGSCDPDGCDLNPFRHGNTDFYGPGKTVDTSRKFTVVTQFHGSGTNLDSISQYFIQDGRRIDIPGSQYVEGGSIIDQEFCEAAKDVFRDNERFNELGGLPQMGDATGNPMVLAISIWDDGYSSMLWLDGEYYPLDRDPSEPGVARGICAVDGSSDPARVRETFRNAKVTYSNIKFGPIGSTYDL</sequence>
<dbReference type="InterPro" id="IPR037019">
    <property type="entry name" value="Glyco_hydro_7_sf"/>
</dbReference>
<evidence type="ECO:0000256" key="5">
    <source>
        <dbReference type="ARBA" id="ARBA00023001"/>
    </source>
</evidence>
<accession>A0A4Q4THY7</accession>
<evidence type="ECO:0000256" key="8">
    <source>
        <dbReference type="ARBA" id="ARBA00023326"/>
    </source>
</evidence>
<dbReference type="SUPFAM" id="SSF49899">
    <property type="entry name" value="Concanavalin A-like lectins/glucanases"/>
    <property type="match status" value="1"/>
</dbReference>
<dbReference type="GO" id="GO:0016162">
    <property type="term" value="F:cellulose 1,4-beta-cellobiosidase activity"/>
    <property type="evidence" value="ECO:0007669"/>
    <property type="project" value="UniProtKB-EC"/>
</dbReference>
<reference evidence="11 12" key="1">
    <citation type="submission" date="2018-06" db="EMBL/GenBank/DDBJ databases">
        <title>Complete Genomes of Monosporascus.</title>
        <authorList>
            <person name="Robinson A.J."/>
            <person name="Natvig D.O."/>
        </authorList>
    </citation>
    <scope>NUCLEOTIDE SEQUENCE [LARGE SCALE GENOMIC DNA]</scope>
    <source>
        <strain evidence="11 12">CBS 110550</strain>
    </source>
</reference>
<dbReference type="PRINTS" id="PR00734">
    <property type="entry name" value="GLHYDRLASE7"/>
</dbReference>
<dbReference type="STRING" id="155417.A0A4Q4THY7"/>
<evidence type="ECO:0000256" key="1">
    <source>
        <dbReference type="ARBA" id="ARBA00001641"/>
    </source>
</evidence>
<dbReference type="GO" id="GO:0030245">
    <property type="term" value="P:cellulose catabolic process"/>
    <property type="evidence" value="ECO:0007669"/>
    <property type="project" value="UniProtKB-KW"/>
</dbReference>
<evidence type="ECO:0000256" key="6">
    <source>
        <dbReference type="ARBA" id="ARBA00023277"/>
    </source>
</evidence>
<comment type="catalytic activity">
    <reaction evidence="1">
        <text>Hydrolysis of (1-&gt;4)-beta-D-glucosidic linkages in cellulose and cellotetraose, releasing cellobiose from the non-reducing ends of the chains.</text>
        <dbReference type="EC" id="3.2.1.91"/>
    </reaction>
</comment>
<name>A0A4Q4THY7_9PEZI</name>
<keyword evidence="7 9" id="KW-0326">Glycosidase</keyword>
<proteinExistence type="inferred from homology"/>
<comment type="caution">
    <text evidence="11">The sequence shown here is derived from an EMBL/GenBank/DDBJ whole genome shotgun (WGS) entry which is preliminary data.</text>
</comment>
<keyword evidence="5 9" id="KW-0136">Cellulose degradation</keyword>
<dbReference type="Gene3D" id="2.70.100.10">
    <property type="entry name" value="Glycoside hydrolase, family 7, domain"/>
    <property type="match status" value="1"/>
</dbReference>
<keyword evidence="8 9" id="KW-0624">Polysaccharide degradation</keyword>
<dbReference type="Pfam" id="PF00840">
    <property type="entry name" value="Glyco_hydro_7"/>
    <property type="match status" value="1"/>
</dbReference>
<keyword evidence="12" id="KW-1185">Reference proteome</keyword>
<keyword evidence="3 10" id="KW-0732">Signal</keyword>
<dbReference type="EMBL" id="QJNU01000179">
    <property type="protein sequence ID" value="RYP05147.1"/>
    <property type="molecule type" value="Genomic_DNA"/>
</dbReference>
<dbReference type="CDD" id="cd07999">
    <property type="entry name" value="GH7_CBH_EG"/>
    <property type="match status" value="1"/>
</dbReference>
<protein>
    <recommendedName>
        <fullName evidence="9">Glucanase</fullName>
        <ecNumber evidence="9">3.2.1.-</ecNumber>
    </recommendedName>
</protein>
<dbReference type="Proteomes" id="UP000293360">
    <property type="component" value="Unassembled WGS sequence"/>
</dbReference>
<gene>
    <name evidence="11" type="ORF">DL764_004001</name>
</gene>